<keyword evidence="10" id="KW-1185">Reference proteome</keyword>
<evidence type="ECO:0000256" key="3">
    <source>
        <dbReference type="ARBA" id="ARBA00022519"/>
    </source>
</evidence>
<dbReference type="Pfam" id="PF06808">
    <property type="entry name" value="DctM"/>
    <property type="match status" value="1"/>
</dbReference>
<gene>
    <name evidence="9" type="ORF">ACFODW_06955</name>
</gene>
<feature type="transmembrane region" description="Helical" evidence="7">
    <location>
        <begin position="93"/>
        <end position="115"/>
    </location>
</feature>
<keyword evidence="2" id="KW-1003">Cell membrane</keyword>
<feature type="transmembrane region" description="Helical" evidence="7">
    <location>
        <begin position="212"/>
        <end position="234"/>
    </location>
</feature>
<evidence type="ECO:0000256" key="1">
    <source>
        <dbReference type="ARBA" id="ARBA00004429"/>
    </source>
</evidence>
<organism evidence="9 10">
    <name type="scientific">Virgibacillus sediminis</name>
    <dbReference type="NCBI Taxonomy" id="202260"/>
    <lineage>
        <taxon>Bacteria</taxon>
        <taxon>Bacillati</taxon>
        <taxon>Bacillota</taxon>
        <taxon>Bacilli</taxon>
        <taxon>Bacillales</taxon>
        <taxon>Bacillaceae</taxon>
        <taxon>Virgibacillus</taxon>
    </lineage>
</organism>
<feature type="transmembrane region" description="Helical" evidence="7">
    <location>
        <begin position="312"/>
        <end position="342"/>
    </location>
</feature>
<evidence type="ECO:0000256" key="6">
    <source>
        <dbReference type="ARBA" id="ARBA00023136"/>
    </source>
</evidence>
<feature type="transmembrane region" description="Helical" evidence="7">
    <location>
        <begin position="270"/>
        <end position="292"/>
    </location>
</feature>
<keyword evidence="5 7" id="KW-1133">Transmembrane helix</keyword>
<sequence>MTLTVLIFAILLLIRIPIAIVLGISGVVLLFASGTSDMLINLPQRVFSSLESYGLLAIPLFMLAGEIMNTGGITTRLITFAQKFVGHFRGGLAYVNVVANTFLASIIGSAAAQIAMMTKIMVPAMEKEGYKREFGAVTTASAGMLGPIIPPSMLFIIYGATSGTSIGDMFLAGIIPGILISLAFTLLIAYIGYKESFPSKPKASWGERGKSLLTVIPALLVPGILIWGIVTGVFTPTESAGIACVIALVVSFFFYKDINLKDLPNIMVNTAISTAIVTLLIAMASIFGWAMTFERIPQTIAELMTTVSSSPIIFLLLVNILFLLLGMVIEGIALIIILTPIFVPILPTFGIDPIHFGVLICLNVTIGILTPPVGSGLFLATSLGKVPLESFVKLIWPFVLVAIFVLLLVTFIPQLTLWIPLFAE</sequence>
<feature type="transmembrane region" description="Helical" evidence="7">
    <location>
        <begin position="53"/>
        <end position="73"/>
    </location>
</feature>
<dbReference type="NCBIfam" id="TIGR00786">
    <property type="entry name" value="dctM"/>
    <property type="match status" value="1"/>
</dbReference>
<reference evidence="10" key="1">
    <citation type="journal article" date="2019" name="Int. J. Syst. Evol. Microbiol.">
        <title>The Global Catalogue of Microorganisms (GCM) 10K type strain sequencing project: providing services to taxonomists for standard genome sequencing and annotation.</title>
        <authorList>
            <consortium name="The Broad Institute Genomics Platform"/>
            <consortium name="The Broad Institute Genome Sequencing Center for Infectious Disease"/>
            <person name="Wu L."/>
            <person name="Ma J."/>
        </authorList>
    </citation>
    <scope>NUCLEOTIDE SEQUENCE [LARGE SCALE GENOMIC DNA]</scope>
    <source>
        <strain evidence="10">KCTC 13193</strain>
    </source>
</reference>
<feature type="transmembrane region" description="Helical" evidence="7">
    <location>
        <begin position="354"/>
        <end position="374"/>
    </location>
</feature>
<evidence type="ECO:0000256" key="4">
    <source>
        <dbReference type="ARBA" id="ARBA00022692"/>
    </source>
</evidence>
<evidence type="ECO:0000256" key="2">
    <source>
        <dbReference type="ARBA" id="ARBA00022475"/>
    </source>
</evidence>
<feature type="transmembrane region" description="Helical" evidence="7">
    <location>
        <begin position="6"/>
        <end position="32"/>
    </location>
</feature>
<keyword evidence="6 7" id="KW-0472">Membrane</keyword>
<keyword evidence="4 7" id="KW-0812">Transmembrane</keyword>
<feature type="transmembrane region" description="Helical" evidence="7">
    <location>
        <begin position="136"/>
        <end position="158"/>
    </location>
</feature>
<evidence type="ECO:0000256" key="5">
    <source>
        <dbReference type="ARBA" id="ARBA00022989"/>
    </source>
</evidence>
<name>A0ABV7A4Z7_9BACI</name>
<dbReference type="PANTHER" id="PTHR33362">
    <property type="entry name" value="SIALIC ACID TRAP TRANSPORTER PERMEASE PROTEIN SIAT-RELATED"/>
    <property type="match status" value="1"/>
</dbReference>
<protein>
    <submittedName>
        <fullName evidence="9">TRAP transporter large permease</fullName>
    </submittedName>
</protein>
<dbReference type="InterPro" id="IPR010656">
    <property type="entry name" value="DctM"/>
</dbReference>
<comment type="subcellular location">
    <subcellularLocation>
        <location evidence="1">Cell inner membrane</location>
        <topology evidence="1">Multi-pass membrane protein</topology>
    </subcellularLocation>
</comment>
<evidence type="ECO:0000256" key="7">
    <source>
        <dbReference type="SAM" id="Phobius"/>
    </source>
</evidence>
<evidence type="ECO:0000313" key="9">
    <source>
        <dbReference type="EMBL" id="MFC2948081.1"/>
    </source>
</evidence>
<feature type="transmembrane region" description="Helical" evidence="7">
    <location>
        <begin position="240"/>
        <end position="258"/>
    </location>
</feature>
<accession>A0ABV7A4Z7</accession>
<dbReference type="EMBL" id="JBHRRZ010000012">
    <property type="protein sequence ID" value="MFC2948081.1"/>
    <property type="molecule type" value="Genomic_DNA"/>
</dbReference>
<proteinExistence type="predicted"/>
<dbReference type="RefSeq" id="WP_390304627.1">
    <property type="nucleotide sequence ID" value="NZ_JBHRRZ010000012.1"/>
</dbReference>
<comment type="caution">
    <text evidence="9">The sequence shown here is derived from an EMBL/GenBank/DDBJ whole genome shotgun (WGS) entry which is preliminary data.</text>
</comment>
<dbReference type="PANTHER" id="PTHR33362:SF2">
    <property type="entry name" value="TRAP TRANSPORTER LARGE PERMEASE PROTEIN"/>
    <property type="match status" value="1"/>
</dbReference>
<dbReference type="InterPro" id="IPR004681">
    <property type="entry name" value="TRAP_DctM"/>
</dbReference>
<keyword evidence="3" id="KW-0997">Cell inner membrane</keyword>
<evidence type="ECO:0000313" key="10">
    <source>
        <dbReference type="Proteomes" id="UP001595387"/>
    </source>
</evidence>
<feature type="transmembrane region" description="Helical" evidence="7">
    <location>
        <begin position="394"/>
        <end position="419"/>
    </location>
</feature>
<dbReference type="Proteomes" id="UP001595387">
    <property type="component" value="Unassembled WGS sequence"/>
</dbReference>
<evidence type="ECO:0000259" key="8">
    <source>
        <dbReference type="Pfam" id="PF06808"/>
    </source>
</evidence>
<feature type="domain" description="TRAP C4-dicarboxylate transport system permease DctM subunit" evidence="8">
    <location>
        <begin position="6"/>
        <end position="415"/>
    </location>
</feature>
<dbReference type="PIRSF" id="PIRSF006066">
    <property type="entry name" value="HI0050"/>
    <property type="match status" value="1"/>
</dbReference>
<feature type="transmembrane region" description="Helical" evidence="7">
    <location>
        <begin position="170"/>
        <end position="191"/>
    </location>
</feature>